<name>A0A3N4RLN8_9ACTN</name>
<feature type="compositionally biased region" description="Low complexity" evidence="1">
    <location>
        <begin position="428"/>
        <end position="437"/>
    </location>
</feature>
<gene>
    <name evidence="3" type="ORF">EDD38_2653</name>
</gene>
<dbReference type="GO" id="GO:0003677">
    <property type="term" value="F:DNA binding"/>
    <property type="evidence" value="ECO:0007669"/>
    <property type="project" value="UniProtKB-KW"/>
</dbReference>
<dbReference type="InterPro" id="IPR016032">
    <property type="entry name" value="Sig_transdc_resp-reg_C-effctor"/>
</dbReference>
<feature type="domain" description="HTH luxR-type" evidence="2">
    <location>
        <begin position="27"/>
        <end position="84"/>
    </location>
</feature>
<accession>A0A3N4RLN8</accession>
<feature type="region of interest" description="Disordered" evidence="1">
    <location>
        <begin position="88"/>
        <end position="125"/>
    </location>
</feature>
<comment type="caution">
    <text evidence="3">The sequence shown here is derived from an EMBL/GenBank/DDBJ whole genome shotgun (WGS) entry which is preliminary data.</text>
</comment>
<dbReference type="SUPFAM" id="SSF46894">
    <property type="entry name" value="C-terminal effector domain of the bipartite response regulators"/>
    <property type="match status" value="1"/>
</dbReference>
<evidence type="ECO:0000259" key="2">
    <source>
        <dbReference type="SMART" id="SM00421"/>
    </source>
</evidence>
<dbReference type="Proteomes" id="UP000266906">
    <property type="component" value="Unassembled WGS sequence"/>
</dbReference>
<feature type="region of interest" description="Disordered" evidence="1">
    <location>
        <begin position="378"/>
        <end position="404"/>
    </location>
</feature>
<dbReference type="AlphaFoldDB" id="A0A3N4RLN8"/>
<dbReference type="SMART" id="SM00421">
    <property type="entry name" value="HTH_LUXR"/>
    <property type="match status" value="1"/>
</dbReference>
<dbReference type="InterPro" id="IPR036388">
    <property type="entry name" value="WH-like_DNA-bd_sf"/>
</dbReference>
<dbReference type="Gene3D" id="1.10.10.10">
    <property type="entry name" value="Winged helix-like DNA-binding domain superfamily/Winged helix DNA-binding domain"/>
    <property type="match status" value="2"/>
</dbReference>
<feature type="region of interest" description="Disordered" evidence="1">
    <location>
        <begin position="426"/>
        <end position="482"/>
    </location>
</feature>
<organism evidence="3 4">
    <name type="scientific">Kitasatospora cineracea</name>
    <dbReference type="NCBI Taxonomy" id="88074"/>
    <lineage>
        <taxon>Bacteria</taxon>
        <taxon>Bacillati</taxon>
        <taxon>Actinomycetota</taxon>
        <taxon>Actinomycetes</taxon>
        <taxon>Kitasatosporales</taxon>
        <taxon>Streptomycetaceae</taxon>
        <taxon>Kitasatospora</taxon>
    </lineage>
</organism>
<dbReference type="Pfam" id="PF00196">
    <property type="entry name" value="GerE"/>
    <property type="match status" value="1"/>
</dbReference>
<dbReference type="EMBL" id="RKQG01000001">
    <property type="protein sequence ID" value="RPE34338.1"/>
    <property type="molecule type" value="Genomic_DNA"/>
</dbReference>
<feature type="region of interest" description="Disordered" evidence="1">
    <location>
        <begin position="1"/>
        <end position="22"/>
    </location>
</feature>
<dbReference type="GO" id="GO:0006355">
    <property type="term" value="P:regulation of DNA-templated transcription"/>
    <property type="evidence" value="ECO:0007669"/>
    <property type="project" value="InterPro"/>
</dbReference>
<feature type="compositionally biased region" description="Low complexity" evidence="1">
    <location>
        <begin position="1"/>
        <end position="17"/>
    </location>
</feature>
<feature type="compositionally biased region" description="Low complexity" evidence="1">
    <location>
        <begin position="116"/>
        <end position="125"/>
    </location>
</feature>
<dbReference type="InterPro" id="IPR000792">
    <property type="entry name" value="Tscrpt_reg_LuxR_C"/>
</dbReference>
<evidence type="ECO:0000313" key="4">
    <source>
        <dbReference type="Proteomes" id="UP000266906"/>
    </source>
</evidence>
<feature type="compositionally biased region" description="Low complexity" evidence="1">
    <location>
        <begin position="382"/>
        <end position="394"/>
    </location>
</feature>
<keyword evidence="4" id="KW-1185">Reference proteome</keyword>
<protein>
    <submittedName>
        <fullName evidence="3">DNA-binding CsgD family transcriptional regulator</fullName>
    </submittedName>
</protein>
<dbReference type="RefSeq" id="WP_162871576.1">
    <property type="nucleotide sequence ID" value="NZ_RKQG01000001.1"/>
</dbReference>
<evidence type="ECO:0000256" key="1">
    <source>
        <dbReference type="SAM" id="MobiDB-lite"/>
    </source>
</evidence>
<reference evidence="3 4" key="1">
    <citation type="submission" date="2018-11" db="EMBL/GenBank/DDBJ databases">
        <title>Sequencing the genomes of 1000 actinobacteria strains.</title>
        <authorList>
            <person name="Klenk H.-P."/>
        </authorList>
    </citation>
    <scope>NUCLEOTIDE SEQUENCE [LARGE SCALE GENOMIC DNA]</scope>
    <source>
        <strain evidence="3 4">DSM 44781</strain>
    </source>
</reference>
<proteinExistence type="predicted"/>
<evidence type="ECO:0000313" key="3">
    <source>
        <dbReference type="EMBL" id="RPE34338.1"/>
    </source>
</evidence>
<sequence length="482" mass="49677">MTSPSTAEPEPTTGTSPRAREDAELLLRRLAPHEAQALARLAAGDDLRATARHLGVAPSTARNHLNRAIRKLGVRDREEALALLATLAPEAPRAPSPDAPSSPPAAEFVGPPRPDAPAAGPAAEPAPATFDEFAARVHTRLVQQTFLLTGHRHRAVHCVHLALGAAARRWAEVAADPDPEGRVRGAAFDLALSPWHRGGPRRAHLLRWPRRRIAVDAAGTPEPPEPPQKLTHRDRALVKALLRLSRPRRRALVLHDTLGLPVEQVAVEVESSTAAAAGRVRAARAALALEVPALVGADPEEPGFAERLAELLHRAAVHGCPGPRLPSTARLVADSRLHTGLVTGAAAALTAVVGGAIAATLLGVGPSGMVRPEPVRQTACTSAGSGSAGPAAPGGAPGLRTPWCGPTPGVPVRVAGGPVGPLPPPLAPAAAADLPGPDALPPGPFAARRPLFAAPPPERRPLPPPLAGPCGPVEHCGPPRTP</sequence>
<feature type="compositionally biased region" description="Pro residues" evidence="1">
    <location>
        <begin position="92"/>
        <end position="103"/>
    </location>
</feature>
<keyword evidence="3" id="KW-0238">DNA-binding</keyword>